<dbReference type="Gene3D" id="3.40.50.150">
    <property type="entry name" value="Vaccinia Virus protein VP39"/>
    <property type="match status" value="1"/>
</dbReference>
<reference evidence="4 5" key="1">
    <citation type="submission" date="2017-09" db="EMBL/GenBank/DDBJ databases">
        <title>Sphingomonas ginsenosidimutans KACC 14949, whole genome shotgun sequence.</title>
        <authorList>
            <person name="Feng G."/>
            <person name="Zhu H."/>
        </authorList>
    </citation>
    <scope>NUCLEOTIDE SEQUENCE [LARGE SCALE GENOMIC DNA]</scope>
    <source>
        <strain evidence="4 5">KACC 14949</strain>
    </source>
</reference>
<gene>
    <name evidence="4" type="ORF">COA17_15380</name>
</gene>
<dbReference type="AlphaFoldDB" id="A0A2A4HUR3"/>
<comment type="similarity">
    <text evidence="1">Belongs to the methyltransferase superfamily. L-isoaspartyl/D-aspartyl protein methyltransferase family.</text>
</comment>
<dbReference type="EMBL" id="NWVD01000008">
    <property type="protein sequence ID" value="PCG08114.1"/>
    <property type="molecule type" value="Genomic_DNA"/>
</dbReference>
<evidence type="ECO:0000313" key="4">
    <source>
        <dbReference type="EMBL" id="PCG08114.1"/>
    </source>
</evidence>
<dbReference type="SUPFAM" id="SSF53335">
    <property type="entry name" value="S-adenosyl-L-methionine-dependent methyltransferases"/>
    <property type="match status" value="1"/>
</dbReference>
<evidence type="ECO:0000256" key="2">
    <source>
        <dbReference type="ARBA" id="ARBA00013346"/>
    </source>
</evidence>
<dbReference type="GO" id="GO:0005737">
    <property type="term" value="C:cytoplasm"/>
    <property type="evidence" value="ECO:0007669"/>
    <property type="project" value="TreeGrafter"/>
</dbReference>
<name>A0A2A4HUR3_9SPHN</name>
<dbReference type="PANTHER" id="PTHR11579:SF18">
    <property type="entry name" value="PROTEIN-L-ISOASPARTATE O-METHYLTRANSFERASE"/>
    <property type="match status" value="1"/>
</dbReference>
<keyword evidence="5" id="KW-1185">Reference proteome</keyword>
<dbReference type="Proteomes" id="UP000218784">
    <property type="component" value="Unassembled WGS sequence"/>
</dbReference>
<dbReference type="Pfam" id="PF01135">
    <property type="entry name" value="PCMT"/>
    <property type="match status" value="1"/>
</dbReference>
<protein>
    <recommendedName>
        <fullName evidence="2">Protein-L-isoaspartate O-methyltransferase</fullName>
    </recommendedName>
    <alternativeName>
        <fullName evidence="3">Protein L-isoaspartyl methyltransferase</fullName>
    </alternativeName>
</protein>
<dbReference type="InterPro" id="IPR029063">
    <property type="entry name" value="SAM-dependent_MTases_sf"/>
</dbReference>
<dbReference type="InterPro" id="IPR000682">
    <property type="entry name" value="PCMT"/>
</dbReference>
<dbReference type="RefSeq" id="WP_096613633.1">
    <property type="nucleotide sequence ID" value="NZ_NWVD01000008.1"/>
</dbReference>
<dbReference type="GO" id="GO:0004719">
    <property type="term" value="F:protein-L-isoaspartate (D-aspartate) O-methyltransferase activity"/>
    <property type="evidence" value="ECO:0007669"/>
    <property type="project" value="InterPro"/>
</dbReference>
<keyword evidence="4" id="KW-0489">Methyltransferase</keyword>
<evidence type="ECO:0000313" key="5">
    <source>
        <dbReference type="Proteomes" id="UP000218784"/>
    </source>
</evidence>
<dbReference type="CDD" id="cd02440">
    <property type="entry name" value="AdoMet_MTases"/>
    <property type="match status" value="1"/>
</dbReference>
<accession>A0A2A4HUR3</accession>
<keyword evidence="4" id="KW-0808">Transferase</keyword>
<dbReference type="GO" id="GO:0032259">
    <property type="term" value="P:methylation"/>
    <property type="evidence" value="ECO:0007669"/>
    <property type="project" value="UniProtKB-KW"/>
</dbReference>
<comment type="caution">
    <text evidence="4">The sequence shown here is derived from an EMBL/GenBank/DDBJ whole genome shotgun (WGS) entry which is preliminary data.</text>
</comment>
<dbReference type="PANTHER" id="PTHR11579">
    <property type="entry name" value="PROTEIN-L-ISOASPARTATE O-METHYLTRANSFERASE"/>
    <property type="match status" value="1"/>
</dbReference>
<organism evidence="4 5">
    <name type="scientific">Sphingomonas ginsenosidimutans</name>
    <dbReference type="NCBI Taxonomy" id="862134"/>
    <lineage>
        <taxon>Bacteria</taxon>
        <taxon>Pseudomonadati</taxon>
        <taxon>Pseudomonadota</taxon>
        <taxon>Alphaproteobacteria</taxon>
        <taxon>Sphingomonadales</taxon>
        <taxon>Sphingomonadaceae</taxon>
        <taxon>Sphingomonas</taxon>
    </lineage>
</organism>
<sequence length="226" mass="23493">MTAHATAPAVRADDFAVMRQAMVASQLRTAAVDDPRVVAAIAQVPREAFVPGASADLAYRDTAIDLGQGRRLNTPLATARLIVAARLLPADRVLLVGAATGYAAAILAKLVAQVTAVESTPALVAQARTVLADTPNVTLVEGPLEHGHPDGAPYDVLIVDGAVEELPMTLVTQLADGGRIVSGLIDKGVYRLASGARRGAAFALTPFADVDSVPLPGFARPRRFTF</sequence>
<proteinExistence type="inferred from homology"/>
<evidence type="ECO:0000256" key="3">
    <source>
        <dbReference type="ARBA" id="ARBA00030757"/>
    </source>
</evidence>
<evidence type="ECO:0000256" key="1">
    <source>
        <dbReference type="ARBA" id="ARBA00005369"/>
    </source>
</evidence>